<dbReference type="AlphaFoldDB" id="A7GWP7"/>
<organism evidence="1 2">
    <name type="scientific">Campylobacter curvus (strain 525.92)</name>
    <dbReference type="NCBI Taxonomy" id="360105"/>
    <lineage>
        <taxon>Bacteria</taxon>
        <taxon>Pseudomonadati</taxon>
        <taxon>Campylobacterota</taxon>
        <taxon>Epsilonproteobacteria</taxon>
        <taxon>Campylobacterales</taxon>
        <taxon>Campylobacteraceae</taxon>
        <taxon>Campylobacter</taxon>
    </lineage>
</organism>
<dbReference type="HOGENOM" id="CLU_124321_0_0_7"/>
<dbReference type="OrthoDB" id="5360545at2"/>
<dbReference type="EMBL" id="CP000767">
    <property type="protein sequence ID" value="EAT99649.1"/>
    <property type="molecule type" value="Genomic_DNA"/>
</dbReference>
<sequence>MQTNFYSQGSYNNMSFSMKTSSGDEINFSMYDNKSLEYSSAKSPNASAQSLTLRHEYGYNFSYKGNGLDEKDMAELDEALKQIRPQIYEFMKNVKNGDKIAGTNESITNLANSIRSQLPQPNNIDHKNFINDNMLKLFDELLAQNEANKNLLIATKKLFDTILDDTNKISYYA</sequence>
<dbReference type="RefSeq" id="WP_011991854.1">
    <property type="nucleotide sequence ID" value="NC_009715.2"/>
</dbReference>
<evidence type="ECO:0000313" key="1">
    <source>
        <dbReference type="EMBL" id="EAT99649.1"/>
    </source>
</evidence>
<reference evidence="1" key="1">
    <citation type="submission" date="2016-07" db="EMBL/GenBank/DDBJ databases">
        <title>Comparative genomics of the Campylobacter concisus group.</title>
        <authorList>
            <person name="Miller W.G."/>
            <person name="Yee E."/>
            <person name="Chapman M.H."/>
            <person name="Huynh S."/>
            <person name="Bono J.L."/>
            <person name="On S.L.W."/>
            <person name="StLeger J."/>
            <person name="Foster G."/>
            <person name="Parker C.T."/>
        </authorList>
    </citation>
    <scope>NUCLEOTIDE SEQUENCE</scope>
    <source>
        <strain evidence="1">525.92</strain>
    </source>
</reference>
<accession>A7GWP7</accession>
<gene>
    <name evidence="1" type="ORF">CCV52592_1056</name>
</gene>
<dbReference type="KEGG" id="ccv:CCV52592_1056"/>
<proteinExistence type="predicted"/>
<name>A7GWP7_CAMC5</name>
<keyword evidence="2" id="KW-1185">Reference proteome</keyword>
<protein>
    <recommendedName>
        <fullName evidence="3">ATP/GTP-binding protein</fullName>
    </recommendedName>
</protein>
<evidence type="ECO:0008006" key="3">
    <source>
        <dbReference type="Google" id="ProtNLM"/>
    </source>
</evidence>
<evidence type="ECO:0000313" key="2">
    <source>
        <dbReference type="Proteomes" id="UP000006380"/>
    </source>
</evidence>
<dbReference type="STRING" id="360105.CCV52592_1056"/>
<dbReference type="Proteomes" id="UP000006380">
    <property type="component" value="Chromosome"/>
</dbReference>